<dbReference type="Pfam" id="PF21274">
    <property type="entry name" value="Rng_hyd_C"/>
    <property type="match status" value="1"/>
</dbReference>
<dbReference type="GO" id="GO:0071949">
    <property type="term" value="F:FAD binding"/>
    <property type="evidence" value="ECO:0007669"/>
    <property type="project" value="InterPro"/>
</dbReference>
<dbReference type="Pfam" id="PF01494">
    <property type="entry name" value="FAD_binding_3"/>
    <property type="match status" value="1"/>
</dbReference>
<evidence type="ECO:0000256" key="1">
    <source>
        <dbReference type="ARBA" id="ARBA00001974"/>
    </source>
</evidence>
<dbReference type="RefSeq" id="WP_192751388.1">
    <property type="nucleotide sequence ID" value="NZ_BAABJL010000197.1"/>
</dbReference>
<gene>
    <name evidence="6" type="ORF">HEB94_004284</name>
</gene>
<comment type="caution">
    <text evidence="6">The sequence shown here is derived from an EMBL/GenBank/DDBJ whole genome shotgun (WGS) entry which is preliminary data.</text>
</comment>
<keyword evidence="7" id="KW-1185">Reference proteome</keyword>
<organism evidence="6 7">
    <name type="scientific">Actinopolymorpha pittospori</name>
    <dbReference type="NCBI Taxonomy" id="648752"/>
    <lineage>
        <taxon>Bacteria</taxon>
        <taxon>Bacillati</taxon>
        <taxon>Actinomycetota</taxon>
        <taxon>Actinomycetes</taxon>
        <taxon>Propionibacteriales</taxon>
        <taxon>Actinopolymorphaceae</taxon>
        <taxon>Actinopolymorpha</taxon>
    </lineage>
</organism>
<dbReference type="SUPFAM" id="SSF51905">
    <property type="entry name" value="FAD/NAD(P)-binding domain"/>
    <property type="match status" value="1"/>
</dbReference>
<dbReference type="EMBL" id="JADBEM010000001">
    <property type="protein sequence ID" value="MBE1607436.1"/>
    <property type="molecule type" value="Genomic_DNA"/>
</dbReference>
<dbReference type="InterPro" id="IPR050641">
    <property type="entry name" value="RIFMO-like"/>
</dbReference>
<evidence type="ECO:0000313" key="6">
    <source>
        <dbReference type="EMBL" id="MBE1607436.1"/>
    </source>
</evidence>
<dbReference type="Proteomes" id="UP000638648">
    <property type="component" value="Unassembled WGS sequence"/>
</dbReference>
<protein>
    <submittedName>
        <fullName evidence="6">4,5-epoxidase</fullName>
    </submittedName>
</protein>
<name>A0A927MW07_9ACTN</name>
<keyword evidence="2" id="KW-0285">Flavoprotein</keyword>
<accession>A0A927MW07</accession>
<evidence type="ECO:0000256" key="4">
    <source>
        <dbReference type="SAM" id="MobiDB-lite"/>
    </source>
</evidence>
<evidence type="ECO:0000256" key="2">
    <source>
        <dbReference type="ARBA" id="ARBA00022630"/>
    </source>
</evidence>
<dbReference type="PRINTS" id="PR00420">
    <property type="entry name" value="RNGMNOXGNASE"/>
</dbReference>
<dbReference type="InterPro" id="IPR036188">
    <property type="entry name" value="FAD/NAD-bd_sf"/>
</dbReference>
<proteinExistence type="predicted"/>
<feature type="region of interest" description="Disordered" evidence="4">
    <location>
        <begin position="475"/>
        <end position="497"/>
    </location>
</feature>
<evidence type="ECO:0000259" key="5">
    <source>
        <dbReference type="Pfam" id="PF01494"/>
    </source>
</evidence>
<dbReference type="GO" id="GO:0016709">
    <property type="term" value="F:oxidoreductase activity, acting on paired donors, with incorporation or reduction of molecular oxygen, NAD(P)H as one donor, and incorporation of one atom of oxygen"/>
    <property type="evidence" value="ECO:0007669"/>
    <property type="project" value="UniProtKB-ARBA"/>
</dbReference>
<feature type="domain" description="FAD-binding" evidence="5">
    <location>
        <begin position="4"/>
        <end position="347"/>
    </location>
</feature>
<sequence>MRTTDVLVVGAGPTGLALACGLLSQGVSVRVVDRSAGPAATSRANFLHARGSEVLSRLGALGTLPSEALKAMTITTYVGNRPVARLRFGDVGMRTAAPPMLISQARVEAALRARLATLGGQPEWATPLLDASQDADGVTAVVGDGQPVRARWLVGCDGTASTTRELSGIGFPGARVSERFLLADVHLNWDLDRTGTTGWVHPDGMVGAMPMPIPEPGGPDDLWRILAYDPGEHDGKPTERQILDRVHEILSQRTGHSTGPIRDATWASAFSAHRRLADSYRRGRMLLAGDAAHAHAPFGGQGMLTGIGDAENLAWKLALVVSGQARESLLDTYQSERRPLAAKVLRGSTATTRVNITSGPVGRFLRDRIVVPLLNVSAIQRWATYSTSQLWVSYRRGPLADSGRRGGLPSGLPRGWPRRRPRAGDRIADLACLRADGTPSRLHTELGTHWALLVPAGAADGCLATARRWLGERVTPLRRGSGSPGTGGLDDTEPDDVGLGDVGLDDVVLVRPDAHVTWRGEADSAGLDRWLRNALVEERPTR</sequence>
<dbReference type="Gene3D" id="3.30.70.2450">
    <property type="match status" value="1"/>
</dbReference>
<evidence type="ECO:0000313" key="7">
    <source>
        <dbReference type="Proteomes" id="UP000638648"/>
    </source>
</evidence>
<dbReference type="InterPro" id="IPR002938">
    <property type="entry name" value="FAD-bd"/>
</dbReference>
<dbReference type="PROSITE" id="PS51257">
    <property type="entry name" value="PROKAR_LIPOPROTEIN"/>
    <property type="match status" value="1"/>
</dbReference>
<comment type="cofactor">
    <cofactor evidence="1">
        <name>FAD</name>
        <dbReference type="ChEBI" id="CHEBI:57692"/>
    </cofactor>
</comment>
<dbReference type="Gene3D" id="3.40.30.120">
    <property type="match status" value="1"/>
</dbReference>
<dbReference type="Gene3D" id="3.50.50.60">
    <property type="entry name" value="FAD/NAD(P)-binding domain"/>
    <property type="match status" value="1"/>
</dbReference>
<reference evidence="6" key="1">
    <citation type="submission" date="2020-10" db="EMBL/GenBank/DDBJ databases">
        <title>Sequencing the genomes of 1000 actinobacteria strains.</title>
        <authorList>
            <person name="Klenk H.-P."/>
        </authorList>
    </citation>
    <scope>NUCLEOTIDE SEQUENCE</scope>
    <source>
        <strain evidence="6">DSM 45354</strain>
    </source>
</reference>
<dbReference type="PANTHER" id="PTHR43004">
    <property type="entry name" value="TRK SYSTEM POTASSIUM UPTAKE PROTEIN"/>
    <property type="match status" value="1"/>
</dbReference>
<keyword evidence="3" id="KW-0274">FAD</keyword>
<dbReference type="PANTHER" id="PTHR43004:SF19">
    <property type="entry name" value="BINDING MONOOXYGENASE, PUTATIVE (JCVI)-RELATED"/>
    <property type="match status" value="1"/>
</dbReference>
<evidence type="ECO:0000256" key="3">
    <source>
        <dbReference type="ARBA" id="ARBA00022827"/>
    </source>
</evidence>
<dbReference type="AlphaFoldDB" id="A0A927MW07"/>